<accession>A0A2N5GML8</accession>
<dbReference type="EMBL" id="PGVD01000030">
    <property type="protein sequence ID" value="PLR96696.1"/>
    <property type="molecule type" value="Genomic_DNA"/>
</dbReference>
<keyword evidence="2" id="KW-0460">Magnesium</keyword>
<keyword evidence="1 3" id="KW-0378">Hydrolase</keyword>
<reference evidence="3 5" key="1">
    <citation type="submission" date="2017-11" db="EMBL/GenBank/DDBJ databases">
        <title>Comparitive Functional Genomics of Dry Heat Resistant strains isolated from the Viking Spacecraft.</title>
        <authorList>
            <person name="Seuylemezian A."/>
            <person name="Cooper K."/>
            <person name="Vaishampayan P."/>
        </authorList>
    </citation>
    <scope>NUCLEOTIDE SEQUENCE [LARGE SCALE GENOMIC DNA]</scope>
    <source>
        <strain evidence="3 5">M4.6</strain>
    </source>
</reference>
<dbReference type="Pfam" id="PF00702">
    <property type="entry name" value="Hydrolase"/>
    <property type="match status" value="1"/>
</dbReference>
<dbReference type="NCBIfam" id="TIGR01549">
    <property type="entry name" value="HAD-SF-IA-v1"/>
    <property type="match status" value="1"/>
</dbReference>
<dbReference type="SFLD" id="SFLDG01129">
    <property type="entry name" value="C1.5:_HAD__Beta-PGM__Phosphata"/>
    <property type="match status" value="1"/>
</dbReference>
<evidence type="ECO:0000313" key="3">
    <source>
        <dbReference type="EMBL" id="PLR83257.1"/>
    </source>
</evidence>
<dbReference type="EMBL" id="PGVA01000022">
    <property type="protein sequence ID" value="PLR83257.1"/>
    <property type="molecule type" value="Genomic_DNA"/>
</dbReference>
<proteinExistence type="predicted"/>
<comment type="caution">
    <text evidence="3">The sequence shown here is derived from an EMBL/GenBank/DDBJ whole genome shotgun (WGS) entry which is preliminary data.</text>
</comment>
<dbReference type="AlphaFoldDB" id="A0A2N5GML8"/>
<dbReference type="InterPro" id="IPR006439">
    <property type="entry name" value="HAD-SF_hydro_IA"/>
</dbReference>
<evidence type="ECO:0000256" key="1">
    <source>
        <dbReference type="ARBA" id="ARBA00022801"/>
    </source>
</evidence>
<protein>
    <submittedName>
        <fullName evidence="3">HAD family hydrolase</fullName>
    </submittedName>
</protein>
<dbReference type="PANTHER" id="PTHR43434">
    <property type="entry name" value="PHOSPHOGLYCOLATE PHOSPHATASE"/>
    <property type="match status" value="1"/>
</dbReference>
<dbReference type="PANTHER" id="PTHR43434:SF1">
    <property type="entry name" value="PHOSPHOGLYCOLATE PHOSPHATASE"/>
    <property type="match status" value="1"/>
</dbReference>
<dbReference type="GO" id="GO:0006281">
    <property type="term" value="P:DNA repair"/>
    <property type="evidence" value="ECO:0007669"/>
    <property type="project" value="TreeGrafter"/>
</dbReference>
<dbReference type="GO" id="GO:0005829">
    <property type="term" value="C:cytosol"/>
    <property type="evidence" value="ECO:0007669"/>
    <property type="project" value="TreeGrafter"/>
</dbReference>
<organism evidence="3 5">
    <name type="scientific">Bacillus canaveralius</name>
    <dbReference type="NCBI Taxonomy" id="1403243"/>
    <lineage>
        <taxon>Bacteria</taxon>
        <taxon>Bacillati</taxon>
        <taxon>Bacillota</taxon>
        <taxon>Bacilli</taxon>
        <taxon>Bacillales</taxon>
        <taxon>Bacillaceae</taxon>
        <taxon>Bacillus</taxon>
    </lineage>
</organism>
<sequence length="275" mass="30565">MGICWLLRILFITEEKSRPFRHGESSCNTQGDLILKIKGILFDKDGTLLKFGSIWNKVIDDVIDHLLEMIGETCNLNLRKQLSISIGLRDGQVDEKGHLASGTSLDIANAFQAVLPKDIPFLHQWLSKHLLEKTKKSIEYVQPVCDLSLTFSALKEKGIVIGIATADDYETTTLCLEHLGIRNEVQFLGTADLYEKKPGSQVVEKFCEKFGFKTEEVAVVGDTVIDLQTAKNSNAGYGIAVLSGVGSEGELQKLADFVIPNVEHLINKNDKFIWD</sequence>
<dbReference type="SFLD" id="SFLDS00003">
    <property type="entry name" value="Haloacid_Dehalogenase"/>
    <property type="match status" value="1"/>
</dbReference>
<evidence type="ECO:0000256" key="2">
    <source>
        <dbReference type="ARBA" id="ARBA00022842"/>
    </source>
</evidence>
<dbReference type="SUPFAM" id="SSF56784">
    <property type="entry name" value="HAD-like"/>
    <property type="match status" value="1"/>
</dbReference>
<dbReference type="Gene3D" id="3.40.50.1000">
    <property type="entry name" value="HAD superfamily/HAD-like"/>
    <property type="match status" value="1"/>
</dbReference>
<evidence type="ECO:0000313" key="6">
    <source>
        <dbReference type="Proteomes" id="UP000235114"/>
    </source>
</evidence>
<keyword evidence="6" id="KW-1185">Reference proteome</keyword>
<dbReference type="Proteomes" id="UP000235114">
    <property type="component" value="Unassembled WGS sequence"/>
</dbReference>
<name>A0A2N5GML8_9BACI</name>
<dbReference type="InterPro" id="IPR036412">
    <property type="entry name" value="HAD-like_sf"/>
</dbReference>
<evidence type="ECO:0000313" key="4">
    <source>
        <dbReference type="EMBL" id="PLR96696.1"/>
    </source>
</evidence>
<dbReference type="Proteomes" id="UP000234951">
    <property type="component" value="Unassembled WGS sequence"/>
</dbReference>
<reference evidence="4 6" key="2">
    <citation type="submission" date="2017-12" db="EMBL/GenBank/DDBJ databases">
        <title>Comparative Functional Genomics of Dry Heat Resistant strains isolated from the Viking Spacecraft.</title>
        <authorList>
            <person name="Seuylemezian A."/>
            <person name="Cooper K."/>
            <person name="Vaishampayan P."/>
        </authorList>
    </citation>
    <scope>NUCLEOTIDE SEQUENCE [LARGE SCALE GENOMIC DNA]</scope>
    <source>
        <strain evidence="4 6">ATCC 29669</strain>
    </source>
</reference>
<dbReference type="InterPro" id="IPR023214">
    <property type="entry name" value="HAD_sf"/>
</dbReference>
<dbReference type="GO" id="GO:0008967">
    <property type="term" value="F:phosphoglycolate phosphatase activity"/>
    <property type="evidence" value="ECO:0007669"/>
    <property type="project" value="TreeGrafter"/>
</dbReference>
<gene>
    <name evidence="3" type="ORF">CU635_09380</name>
    <name evidence="4" type="ORF">CVD25_11785</name>
</gene>
<evidence type="ECO:0000313" key="5">
    <source>
        <dbReference type="Proteomes" id="UP000234951"/>
    </source>
</evidence>
<dbReference type="InterPro" id="IPR050155">
    <property type="entry name" value="HAD-like_hydrolase_sf"/>
</dbReference>